<sequence>MDNSPDSNCVKALATREMDWKAKSTQRPSPSFIDLESSTAIMICLVVRVGARIKRNCSQREEVKSEVEVVDSRHKARESSKSRMFNSAKAAAATESSSSISTSESDSSSCSSSISPLIMSSSSSSRSSSSFLSPMMPPWVLPLNSSAFSPESSCSSKFSSSTFSPSSSSSLISGNLACSSSSSKSSSMAKSSLILET</sequence>
<comment type="caution">
    <text evidence="2">The sequence shown here is derived from an EMBL/GenBank/DDBJ whole genome shotgun (WGS) entry which is preliminary data.</text>
</comment>
<reference evidence="2" key="2">
    <citation type="submission" date="2021-01" db="EMBL/GenBank/DDBJ databases">
        <authorList>
            <person name="Schikora-Tamarit M.A."/>
        </authorList>
    </citation>
    <scope>NUCLEOTIDE SEQUENCE</scope>
    <source>
        <strain evidence="2">CBS2887</strain>
    </source>
</reference>
<gene>
    <name evidence="2" type="ORF">WICPIJ_003142</name>
</gene>
<dbReference type="Proteomes" id="UP000774326">
    <property type="component" value="Unassembled WGS sequence"/>
</dbReference>
<dbReference type="EMBL" id="JAEUBG010001747">
    <property type="protein sequence ID" value="KAH3685854.1"/>
    <property type="molecule type" value="Genomic_DNA"/>
</dbReference>
<reference evidence="2" key="1">
    <citation type="journal article" date="2021" name="Open Biol.">
        <title>Shared evolutionary footprints suggest mitochondrial oxidative damage underlies multiple complex I losses in fungi.</title>
        <authorList>
            <person name="Schikora-Tamarit M.A."/>
            <person name="Marcet-Houben M."/>
            <person name="Nosek J."/>
            <person name="Gabaldon T."/>
        </authorList>
    </citation>
    <scope>NUCLEOTIDE SEQUENCE</scope>
    <source>
        <strain evidence="2">CBS2887</strain>
    </source>
</reference>
<evidence type="ECO:0000313" key="2">
    <source>
        <dbReference type="EMBL" id="KAH3685854.1"/>
    </source>
</evidence>
<accession>A0A9P8QAG0</accession>
<organism evidence="2 3">
    <name type="scientific">Wickerhamomyces pijperi</name>
    <name type="common">Yeast</name>
    <name type="synonym">Pichia pijperi</name>
    <dbReference type="NCBI Taxonomy" id="599730"/>
    <lineage>
        <taxon>Eukaryota</taxon>
        <taxon>Fungi</taxon>
        <taxon>Dikarya</taxon>
        <taxon>Ascomycota</taxon>
        <taxon>Saccharomycotina</taxon>
        <taxon>Saccharomycetes</taxon>
        <taxon>Phaffomycetales</taxon>
        <taxon>Wickerhamomycetaceae</taxon>
        <taxon>Wickerhamomyces</taxon>
    </lineage>
</organism>
<protein>
    <submittedName>
        <fullName evidence="2">Uncharacterized protein</fullName>
    </submittedName>
</protein>
<feature type="region of interest" description="Disordered" evidence="1">
    <location>
        <begin position="156"/>
        <end position="197"/>
    </location>
</feature>
<evidence type="ECO:0000256" key="1">
    <source>
        <dbReference type="SAM" id="MobiDB-lite"/>
    </source>
</evidence>
<evidence type="ECO:0000313" key="3">
    <source>
        <dbReference type="Proteomes" id="UP000774326"/>
    </source>
</evidence>
<proteinExistence type="predicted"/>
<name>A0A9P8QAG0_WICPI</name>
<dbReference type="AlphaFoldDB" id="A0A9P8QAG0"/>
<keyword evidence="3" id="KW-1185">Reference proteome</keyword>